<dbReference type="AlphaFoldDB" id="F8ETV2"/>
<organism evidence="1 2">
    <name type="scientific">Zymomonas mobilis subsp. pomaceae (strain ATCC 29192 / DSM 22645 / JCM 10191 / CCUG 17912 / NBRC 13757 / NCIMB 11200 / NRRL B-4491 / Barker I)</name>
    <dbReference type="NCBI Taxonomy" id="579138"/>
    <lineage>
        <taxon>Bacteria</taxon>
        <taxon>Pseudomonadati</taxon>
        <taxon>Pseudomonadota</taxon>
        <taxon>Alphaproteobacteria</taxon>
        <taxon>Sphingomonadales</taxon>
        <taxon>Zymomonadaceae</taxon>
        <taxon>Zymomonas</taxon>
    </lineage>
</organism>
<protein>
    <recommendedName>
        <fullName evidence="3">DUF1491 domain-containing protein</fullName>
    </recommendedName>
</protein>
<dbReference type="Proteomes" id="UP000000491">
    <property type="component" value="Chromosome"/>
</dbReference>
<name>F8ETV2_ZYMMT</name>
<dbReference type="STRING" id="579138.Zymop_1154"/>
<accession>F8ETV2</accession>
<dbReference type="HOGENOM" id="CLU_146719_1_0_5"/>
<sequence>MSEPRLATHMLIKALLRQMDAAGQSMMILKKGDQEAGGLILMVVEKGIPLFLLERILLENGQYGWGRVGPKEGAEPEAFRQYLEKRQRFDPDIWLVELEGRQSEALAVTLFS</sequence>
<dbReference type="RefSeq" id="WP_013934444.1">
    <property type="nucleotide sequence ID" value="NC_015709.1"/>
</dbReference>
<gene>
    <name evidence="1" type="ordered locus">Zymop_1154</name>
</gene>
<dbReference type="KEGG" id="zmp:Zymop_1154"/>
<dbReference type="InterPro" id="IPR009964">
    <property type="entry name" value="DUF1491"/>
</dbReference>
<evidence type="ECO:0000313" key="2">
    <source>
        <dbReference type="Proteomes" id="UP000000491"/>
    </source>
</evidence>
<proteinExistence type="predicted"/>
<reference evidence="1 2" key="1">
    <citation type="journal article" date="2011" name="J. Bacteriol.">
        <title>Genome sequence of the ethanol-producing Zymomonas mobilis subsp. pomaceae lectotype strain ATCC 29192.</title>
        <authorList>
            <person name="Kouvelis V.N."/>
            <person name="Davenport K.W."/>
            <person name="Brettin T.S."/>
            <person name="Bruce D."/>
            <person name="Detter C."/>
            <person name="Han C.S."/>
            <person name="Nolan M."/>
            <person name="Tapia R."/>
            <person name="Damoulaki A."/>
            <person name="Kyrpides N.C."/>
            <person name="Typas M.A."/>
            <person name="Pappas K.M."/>
        </authorList>
    </citation>
    <scope>NUCLEOTIDE SEQUENCE [LARGE SCALE GENOMIC DNA]</scope>
    <source>
        <strain evidence="2">ATCC 29192 / DSM 22645 / JCM 10191 / CCUG 17912 / NBRC 13757 / NCIMB 11200 / NRRL B-4491 / Barker I</strain>
    </source>
</reference>
<evidence type="ECO:0008006" key="3">
    <source>
        <dbReference type="Google" id="ProtNLM"/>
    </source>
</evidence>
<dbReference type="EMBL" id="CP002865">
    <property type="protein sequence ID" value="AEI38049.1"/>
    <property type="molecule type" value="Genomic_DNA"/>
</dbReference>
<dbReference type="PATRIC" id="fig|579138.3.peg.1223"/>
<dbReference type="Pfam" id="PF07372">
    <property type="entry name" value="DUF1491"/>
    <property type="match status" value="1"/>
</dbReference>
<dbReference type="eggNOG" id="COG5447">
    <property type="taxonomic scope" value="Bacteria"/>
</dbReference>
<evidence type="ECO:0000313" key="1">
    <source>
        <dbReference type="EMBL" id="AEI38049.1"/>
    </source>
</evidence>
<dbReference type="Gene3D" id="3.40.1530.20">
    <property type="entry name" value="Protein of unknown function (DUF1491)"/>
    <property type="match status" value="1"/>
</dbReference>